<sequence>MAKTKAKRLLAGSGATSVSTPRCESTSRRLSTTTKVLPSRKPTRKRWPLLTRTVRRFASSCRSTRRVWRTSGWRDRILIRRICWANWRRGKPNVRTSSKATAERRSARYGSRS</sequence>
<dbReference type="EMBL" id="HBUE01034051">
    <property type="protein sequence ID" value="CAG6458095.1"/>
    <property type="molecule type" value="Transcribed_RNA"/>
</dbReference>
<accession>A0A8D8AIZ0</accession>
<dbReference type="EMBL" id="HBUE01215533">
    <property type="protein sequence ID" value="CAG6536735.1"/>
    <property type="molecule type" value="Transcribed_RNA"/>
</dbReference>
<dbReference type="EMBL" id="HBUE01215531">
    <property type="protein sequence ID" value="CAG6536733.1"/>
    <property type="molecule type" value="Transcribed_RNA"/>
</dbReference>
<feature type="compositionally biased region" description="Polar residues" evidence="1">
    <location>
        <begin position="14"/>
        <end position="36"/>
    </location>
</feature>
<protein>
    <submittedName>
        <fullName evidence="2">(northern house mosquito) hypothetical protein</fullName>
    </submittedName>
</protein>
<evidence type="ECO:0000313" key="2">
    <source>
        <dbReference type="EMBL" id="CAG6458093.1"/>
    </source>
</evidence>
<evidence type="ECO:0000256" key="1">
    <source>
        <dbReference type="SAM" id="MobiDB-lite"/>
    </source>
</evidence>
<dbReference type="EMBL" id="HBUE01322089">
    <property type="protein sequence ID" value="CAG6588732.1"/>
    <property type="molecule type" value="Transcribed_RNA"/>
</dbReference>
<organism evidence="2">
    <name type="scientific">Culex pipiens</name>
    <name type="common">House mosquito</name>
    <dbReference type="NCBI Taxonomy" id="7175"/>
    <lineage>
        <taxon>Eukaryota</taxon>
        <taxon>Metazoa</taxon>
        <taxon>Ecdysozoa</taxon>
        <taxon>Arthropoda</taxon>
        <taxon>Hexapoda</taxon>
        <taxon>Insecta</taxon>
        <taxon>Pterygota</taxon>
        <taxon>Neoptera</taxon>
        <taxon>Endopterygota</taxon>
        <taxon>Diptera</taxon>
        <taxon>Nematocera</taxon>
        <taxon>Culicoidea</taxon>
        <taxon>Culicidae</taxon>
        <taxon>Culicinae</taxon>
        <taxon>Culicini</taxon>
        <taxon>Culex</taxon>
        <taxon>Culex</taxon>
    </lineage>
</organism>
<dbReference type="EMBL" id="HBUE01034050">
    <property type="protein sequence ID" value="CAG6458093.1"/>
    <property type="molecule type" value="Transcribed_RNA"/>
</dbReference>
<reference evidence="2" key="1">
    <citation type="submission" date="2021-05" db="EMBL/GenBank/DDBJ databases">
        <authorList>
            <person name="Alioto T."/>
            <person name="Alioto T."/>
            <person name="Gomez Garrido J."/>
        </authorList>
    </citation>
    <scope>NUCLEOTIDE SEQUENCE</scope>
</reference>
<dbReference type="EMBL" id="HBUE01322091">
    <property type="protein sequence ID" value="CAG6588734.1"/>
    <property type="molecule type" value="Transcribed_RNA"/>
</dbReference>
<feature type="region of interest" description="Disordered" evidence="1">
    <location>
        <begin position="1"/>
        <end position="44"/>
    </location>
</feature>
<dbReference type="AlphaFoldDB" id="A0A8D8AIZ0"/>
<proteinExistence type="predicted"/>
<dbReference type="EMBL" id="HBUE01034052">
    <property type="protein sequence ID" value="CAG6458097.1"/>
    <property type="molecule type" value="Transcribed_RNA"/>
</dbReference>
<feature type="region of interest" description="Disordered" evidence="1">
    <location>
        <begin position="92"/>
        <end position="113"/>
    </location>
</feature>
<name>A0A8D8AIZ0_CULPI</name>